<evidence type="ECO:0000313" key="1">
    <source>
        <dbReference type="EMBL" id="KAK1858886.1"/>
    </source>
</evidence>
<dbReference type="EMBL" id="CM020618">
    <property type="protein sequence ID" value="KAK1858886.1"/>
    <property type="molecule type" value="Genomic_DNA"/>
</dbReference>
<keyword evidence="2" id="KW-1185">Reference proteome</keyword>
<evidence type="ECO:0000313" key="2">
    <source>
        <dbReference type="Proteomes" id="UP000798662"/>
    </source>
</evidence>
<gene>
    <name evidence="1" type="ORF">I4F81_001486</name>
</gene>
<sequence>MNVNSEDDEKGRPYGDDDPFGSEGEASGDSAVPHAVHAPAPPVGQAPSSARLAGPAVARPLGRRANSSNDGGAGGGSAGGTTAHVRGVSRLHFIGSFRARYEALMAAVAARLRVPASSLLAPPPPLSAAPAVFRRGGHENGGGDGSDDAGEGRDGTPPRPRRVIIHCDLDAFFASVAVVADPSLAGRPLAVCHGRGADGSAGEISSASYAARAAGVKAGMLFSTAAAMCPGLVAVPYDFAAYEAASIQLYTVFHSVAPGAVVEAVSVDEAYIDVSRCVGSGEALAAKLRAQIHATTGLRASAGIGSNKLLARLATAAAKPNGQWVLADADAAAYLATLPVRSLPGVGRSVAGRLAALGATTVGDVAALPRSRLTTAFGAVAGAALADAAVGRDDRSVAPLPPRRSVAAEISWGVRFPAGAAGAAAAAAFVADRAAETARRARDAGATPTRVTVKALRRAPGAGPPGKPLGCGLTTASSRSAVLPAAAAAPPTAPRVGGEGARDGGGVGSATAAAGEPNAAAYGAAAMDATAAAVVATATALYAAQGVPPEELRGVGVSLSGLAWCGAVTAAAGPMDSFLPSRVPAPRGEGVPTPLPPPHALPPSTMGRRRRPAAADASSPPAKRRGDPSRLPLPPPSEVLRPPLPLSADDSDGIQVVRPLRPPSTPPSADRGTAWPLTPPPPLLATPVQPRRPALSGSAQTPSVAAEEEDGGEEENQEEEPEVEEDEEEPPPPPPLPPPPQGVLPDDWDPAVFGALPPSIRRELLAAAQPGRRLTTAGRRRRPPSPPRPRLPTAPPASPGGGGSGGGATLVGRACRHPPPPRRAAAARKAAAQVTMTQVAAVRRGRRDGASVVGAAEFRAARLGDAIELLRDLGRGGGDGGTAGRAADGEDGGLDDDDDSEDGRARAPSVGASAPSPSAAAAPPPVPWPAVGGGDTVGAAPSPPPSPSIPSPTACLLTPPGAPPTPLFLPESLPTVAAALRTWVAAGPPPPGDRGGAAGRLLAARVAELVRGGSGAPPRRARAAAELRILRSAAAAAGGEGWASVLDAGLDAAAATGGGVPLWVPPLWRR</sequence>
<comment type="caution">
    <text evidence="1">The sequence shown here is derived from an EMBL/GenBank/DDBJ whole genome shotgun (WGS) entry which is preliminary data.</text>
</comment>
<name>A0ACC3BLQ8_PYRYE</name>
<accession>A0ACC3BLQ8</accession>
<proteinExistence type="predicted"/>
<reference evidence="1" key="1">
    <citation type="submission" date="2019-11" db="EMBL/GenBank/DDBJ databases">
        <title>Nori genome reveals adaptations in red seaweeds to the harsh intertidal environment.</title>
        <authorList>
            <person name="Wang D."/>
            <person name="Mao Y."/>
        </authorList>
    </citation>
    <scope>NUCLEOTIDE SEQUENCE</scope>
    <source>
        <tissue evidence="1">Gametophyte</tissue>
    </source>
</reference>
<dbReference type="Proteomes" id="UP000798662">
    <property type="component" value="Chromosome 1"/>
</dbReference>
<protein>
    <submittedName>
        <fullName evidence="1">Uncharacterized protein</fullName>
    </submittedName>
</protein>
<organism evidence="1 2">
    <name type="scientific">Pyropia yezoensis</name>
    <name type="common">Susabi-nori</name>
    <name type="synonym">Porphyra yezoensis</name>
    <dbReference type="NCBI Taxonomy" id="2788"/>
    <lineage>
        <taxon>Eukaryota</taxon>
        <taxon>Rhodophyta</taxon>
        <taxon>Bangiophyceae</taxon>
        <taxon>Bangiales</taxon>
        <taxon>Bangiaceae</taxon>
        <taxon>Pyropia</taxon>
    </lineage>
</organism>